<dbReference type="Proteomes" id="UP000663882">
    <property type="component" value="Unassembled WGS sequence"/>
</dbReference>
<evidence type="ECO:0000313" key="1">
    <source>
        <dbReference type="EMBL" id="CAF1408581.1"/>
    </source>
</evidence>
<reference evidence="1" key="1">
    <citation type="submission" date="2021-02" db="EMBL/GenBank/DDBJ databases">
        <authorList>
            <person name="Nowell W R."/>
        </authorList>
    </citation>
    <scope>NUCLEOTIDE SEQUENCE</scope>
</reference>
<name>A0A815LWG2_9BILA</name>
<comment type="caution">
    <text evidence="1">The sequence shown here is derived from an EMBL/GenBank/DDBJ whole genome shotgun (WGS) entry which is preliminary data.</text>
</comment>
<organism evidence="1 2">
    <name type="scientific">Rotaria sordida</name>
    <dbReference type="NCBI Taxonomy" id="392033"/>
    <lineage>
        <taxon>Eukaryota</taxon>
        <taxon>Metazoa</taxon>
        <taxon>Spiralia</taxon>
        <taxon>Gnathifera</taxon>
        <taxon>Rotifera</taxon>
        <taxon>Eurotatoria</taxon>
        <taxon>Bdelloidea</taxon>
        <taxon>Philodinida</taxon>
        <taxon>Philodinidae</taxon>
        <taxon>Rotaria</taxon>
    </lineage>
</organism>
<protein>
    <submittedName>
        <fullName evidence="1">Uncharacterized protein</fullName>
    </submittedName>
</protein>
<accession>A0A815LWG2</accession>
<feature type="non-terminal residue" evidence="1">
    <location>
        <position position="1"/>
    </location>
</feature>
<proteinExistence type="predicted"/>
<gene>
    <name evidence="1" type="ORF">RFH988_LOCUS35137</name>
</gene>
<dbReference type="AlphaFoldDB" id="A0A815LWG2"/>
<dbReference type="EMBL" id="CAJNOO010005203">
    <property type="protein sequence ID" value="CAF1408581.1"/>
    <property type="molecule type" value="Genomic_DNA"/>
</dbReference>
<sequence length="33" mass="3938">HNDRRGHNGHNGHNRRIGYDHQRYRALTCIQNA</sequence>
<evidence type="ECO:0000313" key="2">
    <source>
        <dbReference type="Proteomes" id="UP000663882"/>
    </source>
</evidence>